<protein>
    <submittedName>
        <fullName evidence="1">Uncharacterized protein</fullName>
    </submittedName>
</protein>
<gene>
    <name evidence="1" type="ORF">HK103_004026</name>
</gene>
<organism evidence="1 2">
    <name type="scientific">Boothiomyces macroporosus</name>
    <dbReference type="NCBI Taxonomy" id="261099"/>
    <lineage>
        <taxon>Eukaryota</taxon>
        <taxon>Fungi</taxon>
        <taxon>Fungi incertae sedis</taxon>
        <taxon>Chytridiomycota</taxon>
        <taxon>Chytridiomycota incertae sedis</taxon>
        <taxon>Chytridiomycetes</taxon>
        <taxon>Rhizophydiales</taxon>
        <taxon>Terramycetaceae</taxon>
        <taxon>Boothiomyces</taxon>
    </lineage>
</organism>
<dbReference type="EMBL" id="JADGKB010000030">
    <property type="protein sequence ID" value="KAJ3258208.1"/>
    <property type="molecule type" value="Genomic_DNA"/>
</dbReference>
<proteinExistence type="predicted"/>
<keyword evidence="2" id="KW-1185">Reference proteome</keyword>
<comment type="caution">
    <text evidence="1">The sequence shown here is derived from an EMBL/GenBank/DDBJ whole genome shotgun (WGS) entry which is preliminary data.</text>
</comment>
<evidence type="ECO:0000313" key="2">
    <source>
        <dbReference type="Proteomes" id="UP001210925"/>
    </source>
</evidence>
<reference evidence="1" key="1">
    <citation type="submission" date="2020-05" db="EMBL/GenBank/DDBJ databases">
        <title>Phylogenomic resolution of chytrid fungi.</title>
        <authorList>
            <person name="Stajich J.E."/>
            <person name="Amses K."/>
            <person name="Simmons R."/>
            <person name="Seto K."/>
            <person name="Myers J."/>
            <person name="Bonds A."/>
            <person name="Quandt C.A."/>
            <person name="Barry K."/>
            <person name="Liu P."/>
            <person name="Grigoriev I."/>
            <person name="Longcore J.E."/>
            <person name="James T.Y."/>
        </authorList>
    </citation>
    <scope>NUCLEOTIDE SEQUENCE</scope>
    <source>
        <strain evidence="1">PLAUS21</strain>
    </source>
</reference>
<sequence>MSDSYMYIKEMRIEIEISLLTSTATKFKLTPLKEIEAGLASTIPRRPFNENREYFTSLFEYAVDVQAENIMFLLPYNLQFWLGKPLLVLLGKSFMAATAHRSHSIHLHFIETRAKVPNITKTQIVPNLVMEYIQISNIRDLAAYIKLYDKHKRRVSDVGNVPKKKIKLEDVKTEDAQVKSEDRISRMQPSYLVCDPFIEKPKKYPEGSIGYLTQEPARQDFYGRLYGLN</sequence>
<evidence type="ECO:0000313" key="1">
    <source>
        <dbReference type="EMBL" id="KAJ3258208.1"/>
    </source>
</evidence>
<name>A0AAD5UHD7_9FUNG</name>
<accession>A0AAD5UHD7</accession>
<dbReference type="AlphaFoldDB" id="A0AAD5UHD7"/>
<dbReference type="Proteomes" id="UP001210925">
    <property type="component" value="Unassembled WGS sequence"/>
</dbReference>